<dbReference type="RefSeq" id="WP_091787921.1">
    <property type="nucleotide sequence ID" value="NZ_LT629711.1"/>
</dbReference>
<feature type="transmembrane region" description="Helical" evidence="5">
    <location>
        <begin position="347"/>
        <end position="367"/>
    </location>
</feature>
<dbReference type="GO" id="GO:0005886">
    <property type="term" value="C:plasma membrane"/>
    <property type="evidence" value="ECO:0007669"/>
    <property type="project" value="UniProtKB-SubCell"/>
</dbReference>
<dbReference type="Pfam" id="PF01061">
    <property type="entry name" value="ABC2_membrane"/>
    <property type="match status" value="1"/>
</dbReference>
<gene>
    <name evidence="7" type="ORF">SAMN04489867_3312</name>
</gene>
<keyword evidence="2 5" id="KW-0812">Transmembrane</keyword>
<feature type="transmembrane region" description="Helical" evidence="5">
    <location>
        <begin position="23"/>
        <end position="43"/>
    </location>
</feature>
<feature type="domain" description="ABC-2 type transporter transmembrane" evidence="6">
    <location>
        <begin position="7"/>
        <end position="183"/>
    </location>
</feature>
<evidence type="ECO:0000256" key="5">
    <source>
        <dbReference type="SAM" id="Phobius"/>
    </source>
</evidence>
<dbReference type="GO" id="GO:0140359">
    <property type="term" value="F:ABC-type transporter activity"/>
    <property type="evidence" value="ECO:0007669"/>
    <property type="project" value="InterPro"/>
</dbReference>
<evidence type="ECO:0000256" key="2">
    <source>
        <dbReference type="ARBA" id="ARBA00022692"/>
    </source>
</evidence>
<feature type="transmembrane region" description="Helical" evidence="5">
    <location>
        <begin position="55"/>
        <end position="75"/>
    </location>
</feature>
<feature type="transmembrane region" description="Helical" evidence="5">
    <location>
        <begin position="107"/>
        <end position="130"/>
    </location>
</feature>
<evidence type="ECO:0000256" key="3">
    <source>
        <dbReference type="ARBA" id="ARBA00022989"/>
    </source>
</evidence>
<sequence>MSWHGIRTIAALELRQRLRTSRWPIVFGIWVLLIAGVSFLSYWATNDPDLRSGSAMYDIVVFFVLGLSMLIVPSLTATSVNGDREHGVLATLQTTLLTPWDIALGKLLSAWVVALAFLATALPFLAWAWFEGGISGGRIVLSLLVLVLVLAVTCAIGLMFSTLTARTVSSAVLTYLTMGALVFGTTIGFGLSAFLVTQQETQQVHGIPDNWYEQHQPPAFDPADPNLTPEQIEELQKANQQPTRADCTTFTRRTTVAHTERIWWILPLNPFVVVADAAPSAPRKENGIYSSGFTPMRWISAGARAARNGPGAEVEDSCARDVAMFSGDYTDEGSDDPLQKALDTAPVWPYGLAFLLLAGGGATVLAGSRLRTPIRRLPNGTRIA</sequence>
<dbReference type="Proteomes" id="UP000199077">
    <property type="component" value="Chromosome I"/>
</dbReference>
<evidence type="ECO:0000313" key="7">
    <source>
        <dbReference type="EMBL" id="SDP65287.1"/>
    </source>
</evidence>
<dbReference type="STRING" id="443156.SAMN04489867_3312"/>
<dbReference type="OrthoDB" id="149032at2"/>
<keyword evidence="8" id="KW-1185">Reference proteome</keyword>
<dbReference type="AlphaFoldDB" id="A0A1H0UGE2"/>
<dbReference type="PANTHER" id="PTHR43471">
    <property type="entry name" value="ABC TRANSPORTER PERMEASE"/>
    <property type="match status" value="1"/>
</dbReference>
<keyword evidence="3 5" id="KW-1133">Transmembrane helix</keyword>
<organism evidence="7 8">
    <name type="scientific">Pedococcus dokdonensis</name>
    <dbReference type="NCBI Taxonomy" id="443156"/>
    <lineage>
        <taxon>Bacteria</taxon>
        <taxon>Bacillati</taxon>
        <taxon>Actinomycetota</taxon>
        <taxon>Actinomycetes</taxon>
        <taxon>Micrococcales</taxon>
        <taxon>Intrasporangiaceae</taxon>
        <taxon>Pedococcus</taxon>
    </lineage>
</organism>
<reference evidence="8" key="1">
    <citation type="submission" date="2016-10" db="EMBL/GenBank/DDBJ databases">
        <authorList>
            <person name="Varghese N."/>
            <person name="Submissions S."/>
        </authorList>
    </citation>
    <scope>NUCLEOTIDE SEQUENCE [LARGE SCALE GENOMIC DNA]</scope>
    <source>
        <strain evidence="8">DSM 22329</strain>
    </source>
</reference>
<comment type="subcellular location">
    <subcellularLocation>
        <location evidence="1">Membrane</location>
        <topology evidence="1">Multi-pass membrane protein</topology>
    </subcellularLocation>
</comment>
<feature type="transmembrane region" description="Helical" evidence="5">
    <location>
        <begin position="172"/>
        <end position="196"/>
    </location>
</feature>
<feature type="transmembrane region" description="Helical" evidence="5">
    <location>
        <begin position="136"/>
        <end position="160"/>
    </location>
</feature>
<dbReference type="InterPro" id="IPR013525">
    <property type="entry name" value="ABC2_TM"/>
</dbReference>
<keyword evidence="4 5" id="KW-0472">Membrane</keyword>
<protein>
    <submittedName>
        <fullName evidence="7">ABC-type transport system involved in multi-copper enzyme maturation, permease component</fullName>
    </submittedName>
</protein>
<accession>A0A1H0UGE2</accession>
<evidence type="ECO:0000256" key="4">
    <source>
        <dbReference type="ARBA" id="ARBA00023136"/>
    </source>
</evidence>
<proteinExistence type="predicted"/>
<dbReference type="EMBL" id="LT629711">
    <property type="protein sequence ID" value="SDP65287.1"/>
    <property type="molecule type" value="Genomic_DNA"/>
</dbReference>
<evidence type="ECO:0000256" key="1">
    <source>
        <dbReference type="ARBA" id="ARBA00004141"/>
    </source>
</evidence>
<evidence type="ECO:0000313" key="8">
    <source>
        <dbReference type="Proteomes" id="UP000199077"/>
    </source>
</evidence>
<evidence type="ECO:0000259" key="6">
    <source>
        <dbReference type="Pfam" id="PF01061"/>
    </source>
</evidence>
<name>A0A1H0UGE2_9MICO</name>